<dbReference type="EMBL" id="JANBVB010001787">
    <property type="protein sequence ID" value="KAJ2889531.1"/>
    <property type="molecule type" value="Genomic_DNA"/>
</dbReference>
<proteinExistence type="predicted"/>
<organism evidence="1 2">
    <name type="scientific">Coemansia aciculifera</name>
    <dbReference type="NCBI Taxonomy" id="417176"/>
    <lineage>
        <taxon>Eukaryota</taxon>
        <taxon>Fungi</taxon>
        <taxon>Fungi incertae sedis</taxon>
        <taxon>Zoopagomycota</taxon>
        <taxon>Kickxellomycotina</taxon>
        <taxon>Kickxellomycetes</taxon>
        <taxon>Kickxellales</taxon>
        <taxon>Kickxellaceae</taxon>
        <taxon>Coemansia</taxon>
    </lineage>
</organism>
<accession>A0ACC1LY05</accession>
<reference evidence="1" key="1">
    <citation type="submission" date="2022-07" db="EMBL/GenBank/DDBJ databases">
        <title>Phylogenomic reconstructions and comparative analyses of Kickxellomycotina fungi.</title>
        <authorList>
            <person name="Reynolds N.K."/>
            <person name="Stajich J.E."/>
            <person name="Barry K."/>
            <person name="Grigoriev I.V."/>
            <person name="Crous P."/>
            <person name="Smith M.E."/>
        </authorList>
    </citation>
    <scope>NUCLEOTIDE SEQUENCE</scope>
    <source>
        <strain evidence="1">CBS 190363</strain>
    </source>
</reference>
<sequence length="279" mass="30809">MPEETRLSCDRALQEVRWFRHTVQVAVQSQRRCEQEICSYTEQCVELSSSIAESRIEIKRLGDKLEESRNNKRHKVAYDEIAVEARGRPTRELLLKEFDEVNAEIEQLRQEEASHEIVVGALNAQFQVVINELGKLEETSKNALSMQDLGIFLGDGEADVDDTDTDAVGDADCEKTGGSLSAGPAVGISPTTSRHLATSHDDYSTPVNGVAHDDSMLSRDSPSAAQLEETEHDYGDREEGEDDYDSKTKSAQQGTDIGADSEEEEGECLGEDEEGELLV</sequence>
<comment type="caution">
    <text evidence="1">The sequence shown here is derived from an EMBL/GenBank/DDBJ whole genome shotgun (WGS) entry which is preliminary data.</text>
</comment>
<gene>
    <name evidence="1" type="ORF">IWW38_004650</name>
</gene>
<evidence type="ECO:0000313" key="1">
    <source>
        <dbReference type="EMBL" id="KAJ2889531.1"/>
    </source>
</evidence>
<name>A0ACC1LY05_9FUNG</name>
<keyword evidence="2" id="KW-1185">Reference proteome</keyword>
<protein>
    <submittedName>
        <fullName evidence="1">Uncharacterized protein</fullName>
    </submittedName>
</protein>
<evidence type="ECO:0000313" key="2">
    <source>
        <dbReference type="Proteomes" id="UP001139981"/>
    </source>
</evidence>
<dbReference type="Proteomes" id="UP001139981">
    <property type="component" value="Unassembled WGS sequence"/>
</dbReference>